<name>A0A2H9T2X9_9ZZZZ</name>
<keyword evidence="1" id="KW-0812">Transmembrane</keyword>
<dbReference type="AlphaFoldDB" id="A0A2H9T2X9"/>
<reference evidence="2" key="1">
    <citation type="journal article" date="2017" name="Appl. Environ. Microbiol.">
        <title>Molecular characterization of an Endozoicomonas-like organism causing infection in king scallop Pecten maximus L.</title>
        <authorList>
            <person name="Cano I."/>
            <person name="van Aerle R."/>
            <person name="Ross S."/>
            <person name="Verner-Jeffreys D.W."/>
            <person name="Paley R.K."/>
            <person name="Rimmer G."/>
            <person name="Ryder D."/>
            <person name="Hooper P."/>
            <person name="Stone D."/>
            <person name="Feist S.W."/>
        </authorList>
    </citation>
    <scope>NUCLEOTIDE SEQUENCE</scope>
</reference>
<keyword evidence="1" id="KW-0472">Membrane</keyword>
<evidence type="ECO:0000313" key="2">
    <source>
        <dbReference type="EMBL" id="PJE77547.1"/>
    </source>
</evidence>
<accession>A0A2H9T2X9</accession>
<gene>
    <name evidence="2" type="ORF">CI610_03527</name>
</gene>
<evidence type="ECO:0000256" key="1">
    <source>
        <dbReference type="SAM" id="Phobius"/>
    </source>
</evidence>
<proteinExistence type="predicted"/>
<feature type="transmembrane region" description="Helical" evidence="1">
    <location>
        <begin position="27"/>
        <end position="45"/>
    </location>
</feature>
<comment type="caution">
    <text evidence="2">The sequence shown here is derived from an EMBL/GenBank/DDBJ whole genome shotgun (WGS) entry which is preliminary data.</text>
</comment>
<sequence>MFYNQRHLKKGINGLMSDKRDRMEDRMLRTGCYCVITIACFNVAARHP</sequence>
<protein>
    <submittedName>
        <fullName evidence="2">Uncharacterized protein</fullName>
    </submittedName>
</protein>
<organism evidence="2">
    <name type="scientific">invertebrate metagenome</name>
    <dbReference type="NCBI Taxonomy" id="1711999"/>
    <lineage>
        <taxon>unclassified sequences</taxon>
        <taxon>metagenomes</taxon>
        <taxon>organismal metagenomes</taxon>
    </lineage>
</organism>
<keyword evidence="1" id="KW-1133">Transmembrane helix</keyword>
<dbReference type="EMBL" id="NSIT01000519">
    <property type="protein sequence ID" value="PJE77547.1"/>
    <property type="molecule type" value="Genomic_DNA"/>
</dbReference>